<comment type="caution">
    <text evidence="2">The sequence shown here is derived from an EMBL/GenBank/DDBJ whole genome shotgun (WGS) entry which is preliminary data.</text>
</comment>
<protein>
    <submittedName>
        <fullName evidence="2">Uncharacterized protein</fullName>
    </submittedName>
</protein>
<evidence type="ECO:0000313" key="3">
    <source>
        <dbReference type="Proteomes" id="UP000263268"/>
    </source>
</evidence>
<evidence type="ECO:0000256" key="1">
    <source>
        <dbReference type="SAM" id="Coils"/>
    </source>
</evidence>
<sequence>IWKWVIKEVRPALGSASGSLGKLKKQIQALDNDMIRLNMKLKILIQERHITDKHKTCLNDELSEK</sequence>
<feature type="non-terminal residue" evidence="2">
    <location>
        <position position="1"/>
    </location>
</feature>
<feature type="coiled-coil region" evidence="1">
    <location>
        <begin position="20"/>
        <end position="47"/>
    </location>
</feature>
<accession>A0A3D6BNU0</accession>
<proteinExistence type="predicted"/>
<organism evidence="2 3">
    <name type="scientific">Xanthomarina gelatinilytica</name>
    <dbReference type="NCBI Taxonomy" id="1137281"/>
    <lineage>
        <taxon>Bacteria</taxon>
        <taxon>Pseudomonadati</taxon>
        <taxon>Bacteroidota</taxon>
        <taxon>Flavobacteriia</taxon>
        <taxon>Flavobacteriales</taxon>
        <taxon>Flavobacteriaceae</taxon>
        <taxon>Xanthomarina</taxon>
    </lineage>
</organism>
<dbReference type="EMBL" id="DPRK01000075">
    <property type="protein sequence ID" value="HCY80902.1"/>
    <property type="molecule type" value="Genomic_DNA"/>
</dbReference>
<keyword evidence="1" id="KW-0175">Coiled coil</keyword>
<evidence type="ECO:0000313" key="2">
    <source>
        <dbReference type="EMBL" id="HCY80902.1"/>
    </source>
</evidence>
<dbReference type="AlphaFoldDB" id="A0A3D6BNU0"/>
<dbReference type="Proteomes" id="UP000263268">
    <property type="component" value="Unassembled WGS sequence"/>
</dbReference>
<name>A0A3D6BNU0_9FLAO</name>
<gene>
    <name evidence="2" type="ORF">DHV22_04480</name>
</gene>
<reference evidence="2 3" key="1">
    <citation type="journal article" date="2018" name="Nat. Biotechnol.">
        <title>A standardized bacterial taxonomy based on genome phylogeny substantially revises the tree of life.</title>
        <authorList>
            <person name="Parks D.H."/>
            <person name="Chuvochina M."/>
            <person name="Waite D.W."/>
            <person name="Rinke C."/>
            <person name="Skarshewski A."/>
            <person name="Chaumeil P.A."/>
            <person name="Hugenholtz P."/>
        </authorList>
    </citation>
    <scope>NUCLEOTIDE SEQUENCE [LARGE SCALE GENOMIC DNA]</scope>
    <source>
        <strain evidence="2">UBA10227</strain>
    </source>
</reference>